<dbReference type="InterPro" id="IPR050832">
    <property type="entry name" value="Bact_Acetyltransf"/>
</dbReference>
<dbReference type="NCBIfam" id="NF043067">
    <property type="entry name" value="AAC_6p_group_E"/>
    <property type="match status" value="1"/>
</dbReference>
<dbReference type="GO" id="GO:0047663">
    <property type="term" value="F:aminoglycoside 6'-N-acetyltransferase activity"/>
    <property type="evidence" value="ECO:0007669"/>
    <property type="project" value="UniProtKB-EC"/>
</dbReference>
<dbReference type="Proteomes" id="UP000234384">
    <property type="component" value="Unassembled WGS sequence"/>
</dbReference>
<organism evidence="10 11">
    <name type="scientific">Falseniella ignava</name>
    <dbReference type="NCBI Taxonomy" id="137730"/>
    <lineage>
        <taxon>Bacteria</taxon>
        <taxon>Bacillati</taxon>
        <taxon>Bacillota</taxon>
        <taxon>Bacilli</taxon>
        <taxon>Lactobacillales</taxon>
        <taxon>Aerococcaceae</taxon>
        <taxon>Falseniella</taxon>
    </lineage>
</organism>
<dbReference type="InterPro" id="IPR000182">
    <property type="entry name" value="GNAT_dom"/>
</dbReference>
<comment type="subunit">
    <text evidence="1">Homodimer.</text>
</comment>
<dbReference type="OrthoDB" id="9805924at2"/>
<dbReference type="CDD" id="cd04301">
    <property type="entry name" value="NAT_SF"/>
    <property type="match status" value="1"/>
</dbReference>
<dbReference type="PROSITE" id="PS51186">
    <property type="entry name" value="GNAT"/>
    <property type="match status" value="1"/>
</dbReference>
<keyword evidence="5" id="KW-0046">Antibiotic resistance</keyword>
<proteinExistence type="predicted"/>
<feature type="domain" description="N-acetyltransferase" evidence="9">
    <location>
        <begin position="6"/>
        <end position="149"/>
    </location>
</feature>
<evidence type="ECO:0000256" key="8">
    <source>
        <dbReference type="ARBA" id="ARBA00048923"/>
    </source>
</evidence>
<dbReference type="SUPFAM" id="SSF55729">
    <property type="entry name" value="Acyl-CoA N-acyltransferases (Nat)"/>
    <property type="match status" value="1"/>
</dbReference>
<name>A0A2I1JV97_9LACT</name>
<accession>A0A2I1JV97</accession>
<dbReference type="GO" id="GO:0046677">
    <property type="term" value="P:response to antibiotic"/>
    <property type="evidence" value="ECO:0007669"/>
    <property type="project" value="UniProtKB-KW"/>
</dbReference>
<dbReference type="PANTHER" id="PTHR43877">
    <property type="entry name" value="AMINOALKYLPHOSPHONATE N-ACETYLTRANSFERASE-RELATED-RELATED"/>
    <property type="match status" value="1"/>
</dbReference>
<keyword evidence="4 10" id="KW-0808">Transferase</keyword>
<evidence type="ECO:0000256" key="3">
    <source>
        <dbReference type="ARBA" id="ARBA00017677"/>
    </source>
</evidence>
<evidence type="ECO:0000256" key="5">
    <source>
        <dbReference type="ARBA" id="ARBA00023251"/>
    </source>
</evidence>
<dbReference type="InterPro" id="IPR016181">
    <property type="entry name" value="Acyl_CoA_acyltransferase"/>
</dbReference>
<evidence type="ECO:0000313" key="10">
    <source>
        <dbReference type="EMBL" id="PKY87311.1"/>
    </source>
</evidence>
<evidence type="ECO:0000256" key="1">
    <source>
        <dbReference type="ARBA" id="ARBA00011738"/>
    </source>
</evidence>
<evidence type="ECO:0000259" key="9">
    <source>
        <dbReference type="PROSITE" id="PS51186"/>
    </source>
</evidence>
<dbReference type="EC" id="2.3.1.82" evidence="2"/>
<reference evidence="10 11" key="1">
    <citation type="submission" date="2017-12" db="EMBL/GenBank/DDBJ databases">
        <title>Phylogenetic diversity of female urinary microbiome.</title>
        <authorList>
            <person name="Thomas-White K."/>
            <person name="Wolfe A.J."/>
        </authorList>
    </citation>
    <scope>NUCLEOTIDE SEQUENCE [LARGE SCALE GENOMIC DNA]</scope>
    <source>
        <strain evidence="10 11">UMB0898</strain>
    </source>
</reference>
<evidence type="ECO:0000256" key="7">
    <source>
        <dbReference type="ARBA" id="ARBA00029660"/>
    </source>
</evidence>
<dbReference type="EMBL" id="PKHE01000031">
    <property type="protein sequence ID" value="PKY87311.1"/>
    <property type="molecule type" value="Genomic_DNA"/>
</dbReference>
<evidence type="ECO:0000256" key="4">
    <source>
        <dbReference type="ARBA" id="ARBA00022679"/>
    </source>
</evidence>
<evidence type="ECO:0000256" key="2">
    <source>
        <dbReference type="ARBA" id="ARBA00012888"/>
    </source>
</evidence>
<sequence>MDEQSFIIWQVGLGSIEDFIEMAGTLFETTTDVLLPEYQELLRREDAVIFVAYEDQRAVGFAQCELRSDYVEGTTTSPVGYLEGIYVKPEYQKQGIAKQLLVQCENWARQMGCQEFGSDCTLDNEASYHFHLAEGFQEVNRLITFTKKL</sequence>
<protein>
    <recommendedName>
        <fullName evidence="3">Aminoglycoside N(6')-acetyltransferase type 1</fullName>
        <ecNumber evidence="2">2.3.1.82</ecNumber>
    </recommendedName>
    <alternativeName>
        <fullName evidence="7">Aminoglycoside resistance protein</fullName>
    </alternativeName>
</protein>
<keyword evidence="6" id="KW-0012">Acyltransferase</keyword>
<dbReference type="AlphaFoldDB" id="A0A2I1JV97"/>
<evidence type="ECO:0000313" key="11">
    <source>
        <dbReference type="Proteomes" id="UP000234384"/>
    </source>
</evidence>
<dbReference type="PIRSF" id="PIRSF000452">
    <property type="entry name" value="6-N-acetyltransf"/>
    <property type="match status" value="1"/>
</dbReference>
<dbReference type="InterPro" id="IPR024170">
    <property type="entry name" value="Aminoglycoside_N6-AcTrfrase"/>
</dbReference>
<dbReference type="Gene3D" id="3.40.630.30">
    <property type="match status" value="1"/>
</dbReference>
<dbReference type="Pfam" id="PF00583">
    <property type="entry name" value="Acetyltransf_1"/>
    <property type="match status" value="1"/>
</dbReference>
<dbReference type="RefSeq" id="WP_006701832.1">
    <property type="nucleotide sequence ID" value="NZ_PKHE01000031.1"/>
</dbReference>
<comment type="caution">
    <text evidence="10">The sequence shown here is derived from an EMBL/GenBank/DDBJ whole genome shotgun (WGS) entry which is preliminary data.</text>
</comment>
<comment type="catalytic activity">
    <reaction evidence="8">
        <text>kanamycin B + acetyl-CoA = N(6')-acetylkanamycin B + CoA + H(+)</text>
        <dbReference type="Rhea" id="RHEA:16449"/>
        <dbReference type="ChEBI" id="CHEBI:15378"/>
        <dbReference type="ChEBI" id="CHEBI:57287"/>
        <dbReference type="ChEBI" id="CHEBI:57288"/>
        <dbReference type="ChEBI" id="CHEBI:58390"/>
        <dbReference type="ChEBI" id="CHEBI:58549"/>
        <dbReference type="EC" id="2.3.1.82"/>
    </reaction>
</comment>
<gene>
    <name evidence="10" type="ORF">CYJ57_07590</name>
</gene>
<evidence type="ECO:0000256" key="6">
    <source>
        <dbReference type="ARBA" id="ARBA00023315"/>
    </source>
</evidence>